<evidence type="ECO:0008006" key="4">
    <source>
        <dbReference type="Google" id="ProtNLM"/>
    </source>
</evidence>
<protein>
    <recommendedName>
        <fullName evidence="4">DUF2155 domain-containing protein</fullName>
    </recommendedName>
</protein>
<organism evidence="2 3">
    <name type="scientific">Shinella sumterensis</name>
    <dbReference type="NCBI Taxonomy" id="1967501"/>
    <lineage>
        <taxon>Bacteria</taxon>
        <taxon>Pseudomonadati</taxon>
        <taxon>Pseudomonadota</taxon>
        <taxon>Alphaproteobacteria</taxon>
        <taxon>Hyphomicrobiales</taxon>
        <taxon>Rhizobiaceae</taxon>
        <taxon>Shinella</taxon>
    </lineage>
</organism>
<dbReference type="Proteomes" id="UP001234585">
    <property type="component" value="Plasmid unnamed3"/>
</dbReference>
<evidence type="ECO:0000256" key="1">
    <source>
        <dbReference type="SAM" id="SignalP"/>
    </source>
</evidence>
<dbReference type="AlphaFoldDB" id="A0AA50CUJ9"/>
<accession>A0AA50CUJ9</accession>
<evidence type="ECO:0000313" key="3">
    <source>
        <dbReference type="Proteomes" id="UP001234585"/>
    </source>
</evidence>
<evidence type="ECO:0000313" key="2">
    <source>
        <dbReference type="EMBL" id="WLS00843.1"/>
    </source>
</evidence>
<name>A0AA50CUJ9_9HYPH</name>
<gene>
    <name evidence="2" type="ORF">Q9313_26080</name>
</gene>
<keyword evidence="1" id="KW-0732">Signal</keyword>
<reference evidence="2 3" key="1">
    <citation type="submission" date="2023-08" db="EMBL/GenBank/DDBJ databases">
        <title>Pathogen: clinical or host-associated sample.</title>
        <authorList>
            <person name="Hergert J."/>
            <person name="Casey R."/>
            <person name="Wagner J."/>
            <person name="Young E.L."/>
            <person name="Oakeson K.F."/>
        </authorList>
    </citation>
    <scope>NUCLEOTIDE SEQUENCE [LARGE SCALE GENOMIC DNA]</scope>
    <source>
        <strain evidence="2 3">1760953</strain>
        <plasmid evidence="2 3">unnamed3</plasmid>
    </source>
</reference>
<dbReference type="RefSeq" id="WP_306040826.1">
    <property type="nucleotide sequence ID" value="NZ_CP132305.1"/>
</dbReference>
<geneLocation type="plasmid" evidence="2 3">
    <name>unnamed3</name>
</geneLocation>
<feature type="signal peptide" evidence="1">
    <location>
        <begin position="1"/>
        <end position="21"/>
    </location>
</feature>
<keyword evidence="3" id="KW-1185">Reference proteome</keyword>
<feature type="chain" id="PRO_5041408573" description="DUF2155 domain-containing protein" evidence="1">
    <location>
        <begin position="22"/>
        <end position="132"/>
    </location>
</feature>
<sequence>MFLRIAYLGGALLAGFAPVYANECLAPPSTIKGQLRIVESTHPDGTPIRAFVVFVEDGQCVSIEDLEGDRADVVLRDIHLAPKDDETARWSDAVGKEVTVQGRMGLPFTAWHVGSAMMFDAAISAVRTSSDE</sequence>
<proteinExistence type="predicted"/>
<dbReference type="EMBL" id="CP132305">
    <property type="protein sequence ID" value="WLS00843.1"/>
    <property type="molecule type" value="Genomic_DNA"/>
</dbReference>
<keyword evidence="2" id="KW-0614">Plasmid</keyword>